<dbReference type="EMBL" id="AP024233">
    <property type="protein sequence ID" value="BCO08638.1"/>
    <property type="molecule type" value="Genomic_DNA"/>
</dbReference>
<evidence type="ECO:0000313" key="3">
    <source>
        <dbReference type="Proteomes" id="UP001063350"/>
    </source>
</evidence>
<dbReference type="Proteomes" id="UP001063350">
    <property type="component" value="Chromosome"/>
</dbReference>
<keyword evidence="3" id="KW-1185">Reference proteome</keyword>
<accession>A0A915XK20</accession>
<feature type="transmembrane region" description="Helical" evidence="1">
    <location>
        <begin position="38"/>
        <end position="58"/>
    </location>
</feature>
<keyword evidence="1" id="KW-0812">Transmembrane</keyword>
<evidence type="ECO:0000313" key="2">
    <source>
        <dbReference type="EMBL" id="BCO08638.1"/>
    </source>
</evidence>
<dbReference type="RefSeq" id="WP_267928536.1">
    <property type="nucleotide sequence ID" value="NZ_AP024233.1"/>
</dbReference>
<dbReference type="KEGG" id="ddu:GF1_10140"/>
<keyword evidence="1" id="KW-0472">Membrane</keyword>
<feature type="transmembrane region" description="Helical" evidence="1">
    <location>
        <begin position="119"/>
        <end position="137"/>
    </location>
</feature>
<evidence type="ECO:0000256" key="1">
    <source>
        <dbReference type="SAM" id="Phobius"/>
    </source>
</evidence>
<organism evidence="2 3">
    <name type="scientific">Desulfolithobacter dissulfuricans</name>
    <dbReference type="NCBI Taxonomy" id="2795293"/>
    <lineage>
        <taxon>Bacteria</taxon>
        <taxon>Pseudomonadati</taxon>
        <taxon>Thermodesulfobacteriota</taxon>
        <taxon>Desulfobulbia</taxon>
        <taxon>Desulfobulbales</taxon>
        <taxon>Desulfobulbaceae</taxon>
        <taxon>Desulfolithobacter</taxon>
    </lineage>
</organism>
<sequence length="194" mass="22937">MELLYGLLDWLYYGVIAPFFRFLSQTLTLIFLKPLEMLGVPVGLQVALIAVLTAVLAFRIRSWLRVEEKVREFNERFAEKRKAQQDLQLISDWKSRDALYRATDEELNHEYNTFLAYHYARYVLVYLLPLFLILAWLNNYFSEPWLIARFGKPFVILLPDNRLGAQGLSVTFIFLLVYVVSLIIGFRIKKYRRS</sequence>
<proteinExistence type="predicted"/>
<name>A0A915XK20_9BACT</name>
<feature type="transmembrane region" description="Helical" evidence="1">
    <location>
        <begin position="163"/>
        <end position="186"/>
    </location>
</feature>
<keyword evidence="1" id="KW-1133">Transmembrane helix</keyword>
<reference evidence="2" key="1">
    <citation type="submission" date="2020-12" db="EMBL/GenBank/DDBJ databases">
        <title>Desulfobium dissulfuricans gen. nov., sp. nov., a novel mesophilic, sulfate-reducing bacterium isolated from a deep-sea hydrothermal vent.</title>
        <authorList>
            <person name="Hashimoto Y."/>
            <person name="Tame A."/>
            <person name="Sawayama S."/>
            <person name="Miyazaki J."/>
            <person name="Takai K."/>
            <person name="Nakagawa S."/>
        </authorList>
    </citation>
    <scope>NUCLEOTIDE SEQUENCE</scope>
    <source>
        <strain evidence="2">GF1</strain>
    </source>
</reference>
<dbReference type="AlphaFoldDB" id="A0A915XK20"/>
<gene>
    <name evidence="2" type="ORF">GF1_10140</name>
</gene>
<protein>
    <submittedName>
        <fullName evidence="2">Uncharacterized protein</fullName>
    </submittedName>
</protein>